<protein>
    <submittedName>
        <fullName evidence="1">Uncharacterized protein</fullName>
    </submittedName>
</protein>
<name>A0ABV6JJC9_9BACL</name>
<gene>
    <name evidence="1" type="ORF">ACFFJ8_32185</name>
</gene>
<organism evidence="1 2">
    <name type="scientific">Paenibacillus mendelii</name>
    <dbReference type="NCBI Taxonomy" id="206163"/>
    <lineage>
        <taxon>Bacteria</taxon>
        <taxon>Bacillati</taxon>
        <taxon>Bacillota</taxon>
        <taxon>Bacilli</taxon>
        <taxon>Bacillales</taxon>
        <taxon>Paenibacillaceae</taxon>
        <taxon>Paenibacillus</taxon>
    </lineage>
</organism>
<accession>A0ABV6JJC9</accession>
<dbReference type="Proteomes" id="UP001589818">
    <property type="component" value="Unassembled WGS sequence"/>
</dbReference>
<dbReference type="RefSeq" id="WP_204817316.1">
    <property type="nucleotide sequence ID" value="NZ_JANHOF010000002.1"/>
</dbReference>
<dbReference type="InterPro" id="IPR036565">
    <property type="entry name" value="Mur-like_cat_sf"/>
</dbReference>
<sequence length="267" mass="29671">MAAHSTTVSDTKMEKLMEMLNLPNRRLKVIQVSGSEGVAAVSTVLRTILQHSQYGIGVYSCAPGSSLSSITYNGNEMPADVAEEVEQQVRSMAGTIAELGLGSLTEEEITAAIAIVYFARKACPYFVIWETGDGSLWKLGDIIIPILSVIMDSGERNSDLIQTAVRSYVPVITGIKRQETIEEIDKRTAELKSSHYSGYRDFRYRSVISFSNDLLIHFEGPYRTLENVRVASGREADRLATAIAIMTSELLRQRYGALIEDDWHQLR</sequence>
<keyword evidence="2" id="KW-1185">Reference proteome</keyword>
<comment type="caution">
    <text evidence="1">The sequence shown here is derived from an EMBL/GenBank/DDBJ whole genome shotgun (WGS) entry which is preliminary data.</text>
</comment>
<reference evidence="1 2" key="1">
    <citation type="submission" date="2024-09" db="EMBL/GenBank/DDBJ databases">
        <authorList>
            <person name="Sun Q."/>
            <person name="Mori K."/>
        </authorList>
    </citation>
    <scope>NUCLEOTIDE SEQUENCE [LARGE SCALE GENOMIC DNA]</scope>
    <source>
        <strain evidence="1 2">CCM 4839</strain>
    </source>
</reference>
<dbReference type="SUPFAM" id="SSF53623">
    <property type="entry name" value="MurD-like peptide ligases, catalytic domain"/>
    <property type="match status" value="1"/>
</dbReference>
<evidence type="ECO:0000313" key="2">
    <source>
        <dbReference type="Proteomes" id="UP001589818"/>
    </source>
</evidence>
<dbReference type="Gene3D" id="3.40.1190.10">
    <property type="entry name" value="Mur-like, catalytic domain"/>
    <property type="match status" value="1"/>
</dbReference>
<proteinExistence type="predicted"/>
<dbReference type="EMBL" id="JBHLVF010000047">
    <property type="protein sequence ID" value="MFC0396019.1"/>
    <property type="molecule type" value="Genomic_DNA"/>
</dbReference>
<evidence type="ECO:0000313" key="1">
    <source>
        <dbReference type="EMBL" id="MFC0396019.1"/>
    </source>
</evidence>